<dbReference type="RefSeq" id="WP_071164131.1">
    <property type="nucleotide sequence ID" value="NZ_CP017812.1"/>
</dbReference>
<dbReference type="InterPro" id="IPR050644">
    <property type="entry name" value="PG_Glycine_Bridge_Synth"/>
</dbReference>
<keyword evidence="2" id="KW-0808">Transferase</keyword>
<accession>A0A1D9MK35</accession>
<evidence type="ECO:0000259" key="7">
    <source>
        <dbReference type="Pfam" id="PF13480"/>
    </source>
</evidence>
<dbReference type="SUPFAM" id="SSF55729">
    <property type="entry name" value="Acyl-CoA N-acyltransferases (Nat)"/>
    <property type="match status" value="1"/>
</dbReference>
<dbReference type="Proteomes" id="UP000176288">
    <property type="component" value="Chromosome"/>
</dbReference>
<evidence type="ECO:0000256" key="4">
    <source>
        <dbReference type="ARBA" id="ARBA00022984"/>
    </source>
</evidence>
<keyword evidence="9" id="KW-1185">Reference proteome</keyword>
<evidence type="ECO:0000256" key="3">
    <source>
        <dbReference type="ARBA" id="ARBA00022960"/>
    </source>
</evidence>
<dbReference type="GO" id="GO:0016755">
    <property type="term" value="F:aminoacyltransferase activity"/>
    <property type="evidence" value="ECO:0007669"/>
    <property type="project" value="InterPro"/>
</dbReference>
<evidence type="ECO:0000256" key="6">
    <source>
        <dbReference type="ARBA" id="ARBA00023316"/>
    </source>
</evidence>
<proteinExistence type="inferred from homology"/>
<keyword evidence="4" id="KW-0573">Peptidoglycan synthesis</keyword>
<dbReference type="KEGG" id="avu:BK816_04635"/>
<evidence type="ECO:0000313" key="9">
    <source>
        <dbReference type="Proteomes" id="UP000176288"/>
    </source>
</evidence>
<comment type="similarity">
    <text evidence="1">Belongs to the FemABX family.</text>
</comment>
<dbReference type="GO" id="GO:0071555">
    <property type="term" value="P:cell wall organization"/>
    <property type="evidence" value="ECO:0007669"/>
    <property type="project" value="UniProtKB-KW"/>
</dbReference>
<feature type="domain" description="BioF2-like acetyltransferase" evidence="7">
    <location>
        <begin position="154"/>
        <end position="300"/>
    </location>
</feature>
<keyword evidence="3" id="KW-0133">Cell shape</keyword>
<dbReference type="InterPro" id="IPR038740">
    <property type="entry name" value="BioF2-like_GNAT_dom"/>
</dbReference>
<dbReference type="PANTHER" id="PTHR36174">
    <property type="entry name" value="LIPID II:GLYCINE GLYCYLTRANSFERASE"/>
    <property type="match status" value="1"/>
</dbReference>
<sequence>MKYALRRVDDIEYENLIAAAKIQPQIEQSPLWDKFDLAVGGRQPYGRFVFESLGEDRRQVLAVISLTKFKGRGFTYLWAKKGPLWAHKPSPGLEYAFLKTLQAYIAKRDKNITFVRLHLEHPRDDVFELLQTLTYDRTVKVDLRPSEDEILAQMKKRGRRCIRAGEKQPDLEVVERTGLSREEFDEIFKVLEETAQRDGFRLLDDEVYWQMLQSLGPEHARLFVTECDGEPLSWNLMLVYANQAEAYYGASSAHGRSRNATELLEWRIMQKLKAEGVESYDFMGVESDRAPQLSGVTTYKTKFAREITEVPGAWDFPIFPTRYAMLVSAMNTKRTLVEVKATALERLRSLSLKKRKNEVEEA</sequence>
<evidence type="ECO:0000313" key="8">
    <source>
        <dbReference type="EMBL" id="AOZ72665.1"/>
    </source>
</evidence>
<evidence type="ECO:0000256" key="2">
    <source>
        <dbReference type="ARBA" id="ARBA00022679"/>
    </source>
</evidence>
<dbReference type="AlphaFoldDB" id="A0A1D9MK35"/>
<reference evidence="8 9" key="1">
    <citation type="submission" date="2016-10" db="EMBL/GenBank/DDBJ databases">
        <title>Actinomyces aegypiusis sp. nov., isolated from the Aegypius monachus in Qinghai Tibet Plateau China.</title>
        <authorList>
            <person name="Wang Y."/>
        </authorList>
    </citation>
    <scope>NUCLEOTIDE SEQUENCE [LARGE SCALE GENOMIC DNA]</scope>
    <source>
        <strain evidence="8 9">VUL4_3</strain>
    </source>
</reference>
<dbReference type="GO" id="GO:0009252">
    <property type="term" value="P:peptidoglycan biosynthetic process"/>
    <property type="evidence" value="ECO:0007669"/>
    <property type="project" value="UniProtKB-KW"/>
</dbReference>
<dbReference type="Gene3D" id="3.40.630.30">
    <property type="match status" value="1"/>
</dbReference>
<dbReference type="STRING" id="1912795.BK816_04635"/>
<name>A0A1D9MK35_9ACTO</name>
<dbReference type="GO" id="GO:0008360">
    <property type="term" value="P:regulation of cell shape"/>
    <property type="evidence" value="ECO:0007669"/>
    <property type="project" value="UniProtKB-KW"/>
</dbReference>
<keyword evidence="6" id="KW-0961">Cell wall biogenesis/degradation</keyword>
<evidence type="ECO:0000256" key="1">
    <source>
        <dbReference type="ARBA" id="ARBA00009943"/>
    </source>
</evidence>
<dbReference type="EMBL" id="CP017812">
    <property type="protein sequence ID" value="AOZ72665.1"/>
    <property type="molecule type" value="Genomic_DNA"/>
</dbReference>
<dbReference type="OrthoDB" id="3185680at2"/>
<gene>
    <name evidence="8" type="ORF">BK816_04635</name>
</gene>
<organism evidence="8 9">
    <name type="scientific">Boudabousia tangfeifanii</name>
    <dbReference type="NCBI Taxonomy" id="1912795"/>
    <lineage>
        <taxon>Bacteria</taxon>
        <taxon>Bacillati</taxon>
        <taxon>Actinomycetota</taxon>
        <taxon>Actinomycetes</taxon>
        <taxon>Actinomycetales</taxon>
        <taxon>Actinomycetaceae</taxon>
        <taxon>Boudabousia</taxon>
    </lineage>
</organism>
<dbReference type="Pfam" id="PF13480">
    <property type="entry name" value="Acetyltransf_6"/>
    <property type="match status" value="1"/>
</dbReference>
<dbReference type="PANTHER" id="PTHR36174:SF1">
    <property type="entry name" value="LIPID II:GLYCINE GLYCYLTRANSFERASE"/>
    <property type="match status" value="1"/>
</dbReference>
<keyword evidence="5" id="KW-0012">Acyltransferase</keyword>
<evidence type="ECO:0000256" key="5">
    <source>
        <dbReference type="ARBA" id="ARBA00023315"/>
    </source>
</evidence>
<dbReference type="InterPro" id="IPR016181">
    <property type="entry name" value="Acyl_CoA_acyltransferase"/>
</dbReference>
<protein>
    <recommendedName>
        <fullName evidence="7">BioF2-like acetyltransferase domain-containing protein</fullName>
    </recommendedName>
</protein>
<dbReference type="PROSITE" id="PS51191">
    <property type="entry name" value="FEMABX"/>
    <property type="match status" value="1"/>
</dbReference>
<dbReference type="InterPro" id="IPR003447">
    <property type="entry name" value="FEMABX"/>
</dbReference>